<keyword evidence="2" id="KW-1185">Reference proteome</keyword>
<dbReference type="EMBL" id="JACOQI010000002">
    <property type="protein sequence ID" value="MBC5769468.1"/>
    <property type="molecule type" value="Genomic_DNA"/>
</dbReference>
<evidence type="ECO:0000313" key="1">
    <source>
        <dbReference type="EMBL" id="MBC5769468.1"/>
    </source>
</evidence>
<protein>
    <submittedName>
        <fullName evidence="1">Uncharacterized protein</fullName>
    </submittedName>
</protein>
<dbReference type="AlphaFoldDB" id="A0A923MH14"/>
<reference evidence="1" key="1">
    <citation type="submission" date="2020-08" db="EMBL/GenBank/DDBJ databases">
        <title>Genome public.</title>
        <authorList>
            <person name="Liu C."/>
            <person name="Sun Q."/>
        </authorList>
    </citation>
    <scope>NUCLEOTIDE SEQUENCE</scope>
    <source>
        <strain evidence="1">BX15</strain>
    </source>
</reference>
<proteinExistence type="predicted"/>
<gene>
    <name evidence="1" type="ORF">H8Z83_03900</name>
</gene>
<dbReference type="Proteomes" id="UP000620327">
    <property type="component" value="Unassembled WGS sequence"/>
</dbReference>
<sequence>MHIVNSMAANFGKYDLDVSAVGMRSISETDIKLPYTGVLPVQMSASSGAYVYLNVQLAQGARLVLVAHGKGKDIKRPLEASSEEIIALLDGFFKQNQDATGLAQYWLGVWQAHYTEWRKIVTGPDRLLTILSSLSVTDREFLCKHIMDVPATE</sequence>
<evidence type="ECO:0000313" key="2">
    <source>
        <dbReference type="Proteomes" id="UP000620327"/>
    </source>
</evidence>
<dbReference type="RefSeq" id="WP_187013815.1">
    <property type="nucleotide sequence ID" value="NZ_JACOQI010000002.1"/>
</dbReference>
<comment type="caution">
    <text evidence="1">The sequence shown here is derived from an EMBL/GenBank/DDBJ whole genome shotgun (WGS) entry which is preliminary data.</text>
</comment>
<accession>A0A923MH14</accession>
<organism evidence="1 2">
    <name type="scientific">Dysosmobacter segnis</name>
    <dbReference type="NCBI Taxonomy" id="2763042"/>
    <lineage>
        <taxon>Bacteria</taxon>
        <taxon>Bacillati</taxon>
        <taxon>Bacillota</taxon>
        <taxon>Clostridia</taxon>
        <taxon>Eubacteriales</taxon>
        <taxon>Oscillospiraceae</taxon>
        <taxon>Dysosmobacter</taxon>
    </lineage>
</organism>
<name>A0A923MH14_9FIRM</name>